<dbReference type="Pfam" id="PF02746">
    <property type="entry name" value="MR_MLE_N"/>
    <property type="match status" value="1"/>
</dbReference>
<dbReference type="InterPro" id="IPR013341">
    <property type="entry name" value="Mandelate_racemase_N_dom"/>
</dbReference>
<dbReference type="PANTHER" id="PTHR48073:SF2">
    <property type="entry name" value="O-SUCCINYLBENZOATE SYNTHASE"/>
    <property type="match status" value="1"/>
</dbReference>
<evidence type="ECO:0000313" key="5">
    <source>
        <dbReference type="EMBL" id="MFC3227859.1"/>
    </source>
</evidence>
<organism evidence="5 6">
    <name type="scientific">Marinibaculum pumilum</name>
    <dbReference type="NCBI Taxonomy" id="1766165"/>
    <lineage>
        <taxon>Bacteria</taxon>
        <taxon>Pseudomonadati</taxon>
        <taxon>Pseudomonadota</taxon>
        <taxon>Alphaproteobacteria</taxon>
        <taxon>Rhodospirillales</taxon>
        <taxon>Rhodospirillaceae</taxon>
        <taxon>Marinibaculum</taxon>
    </lineage>
</organism>
<comment type="caution">
    <text evidence="5">The sequence shown here is derived from an EMBL/GenBank/DDBJ whole genome shotgun (WGS) entry which is preliminary data.</text>
</comment>
<evidence type="ECO:0000259" key="4">
    <source>
        <dbReference type="SMART" id="SM00922"/>
    </source>
</evidence>
<name>A0ABV7L0B6_9PROT</name>
<proteinExistence type="inferred from homology"/>
<dbReference type="Proteomes" id="UP001595528">
    <property type="component" value="Unassembled WGS sequence"/>
</dbReference>
<dbReference type="SMART" id="SM00922">
    <property type="entry name" value="MR_MLE"/>
    <property type="match status" value="1"/>
</dbReference>
<dbReference type="SUPFAM" id="SSF54826">
    <property type="entry name" value="Enolase N-terminal domain-like"/>
    <property type="match status" value="1"/>
</dbReference>
<dbReference type="Gene3D" id="3.20.20.120">
    <property type="entry name" value="Enolase-like C-terminal domain"/>
    <property type="match status" value="1"/>
</dbReference>
<dbReference type="RefSeq" id="WP_379900394.1">
    <property type="nucleotide sequence ID" value="NZ_JBHRTR010000025.1"/>
</dbReference>
<keyword evidence="2" id="KW-0479">Metal-binding</keyword>
<evidence type="ECO:0000256" key="3">
    <source>
        <dbReference type="ARBA" id="ARBA00023235"/>
    </source>
</evidence>
<dbReference type="InterPro" id="IPR029065">
    <property type="entry name" value="Enolase_C-like"/>
</dbReference>
<dbReference type="EMBL" id="JBHRTR010000025">
    <property type="protein sequence ID" value="MFC3227859.1"/>
    <property type="molecule type" value="Genomic_DNA"/>
</dbReference>
<dbReference type="InterPro" id="IPR013342">
    <property type="entry name" value="Mandelate_racemase_C"/>
</dbReference>
<gene>
    <name evidence="5" type="ORF">ACFOGJ_11490</name>
</gene>
<dbReference type="InterPro" id="IPR036849">
    <property type="entry name" value="Enolase-like_C_sf"/>
</dbReference>
<evidence type="ECO:0000256" key="1">
    <source>
        <dbReference type="ARBA" id="ARBA00008031"/>
    </source>
</evidence>
<dbReference type="Gene3D" id="3.30.390.10">
    <property type="entry name" value="Enolase-like, N-terminal domain"/>
    <property type="match status" value="1"/>
</dbReference>
<dbReference type="InterPro" id="IPR029017">
    <property type="entry name" value="Enolase-like_N"/>
</dbReference>
<evidence type="ECO:0000256" key="2">
    <source>
        <dbReference type="ARBA" id="ARBA00022723"/>
    </source>
</evidence>
<comment type="similarity">
    <text evidence="1">Belongs to the mandelate racemase/muconate lactonizing enzyme family.</text>
</comment>
<dbReference type="Pfam" id="PF13378">
    <property type="entry name" value="MR_MLE_C"/>
    <property type="match status" value="1"/>
</dbReference>
<dbReference type="SUPFAM" id="SSF51604">
    <property type="entry name" value="Enolase C-terminal domain-like"/>
    <property type="match status" value="1"/>
</dbReference>
<protein>
    <submittedName>
        <fullName evidence="5">Mandelate racemase/muconate lactonizing enzyme family protein</fullName>
    </submittedName>
</protein>
<keyword evidence="6" id="KW-1185">Reference proteome</keyword>
<feature type="domain" description="Mandelate racemase/muconate lactonizing enzyme C-terminal" evidence="4">
    <location>
        <begin position="151"/>
        <end position="246"/>
    </location>
</feature>
<dbReference type="PANTHER" id="PTHR48073">
    <property type="entry name" value="O-SUCCINYLBENZOATE SYNTHASE-RELATED"/>
    <property type="match status" value="1"/>
</dbReference>
<dbReference type="SFLD" id="SFLDG00180">
    <property type="entry name" value="muconate_cycloisomerase"/>
    <property type="match status" value="1"/>
</dbReference>
<accession>A0ABV7L0B6</accession>
<sequence>MKIAEIEVIPVRMPLKAVLTLPKGASRSLDEGKRVALVKMTADDGTVGWGESGPSRRWSAETLESCVTSLRQYLAPAVIGHDAFDIAGLHAKMDTEIAPGLDPGQPVAKNAIDIACHDMICRRLGIPLQSWLGRKALDHVKLARLISAPDPDAAAKMTAEAAAAGYEGMKVKVGHDPHHDAAIMKAVVGAAGTAFVWPDANQGFTLSEALTFSRLIEPLGITLFEQPVAMNDIYAMKKLLSAVPMTVALDEATIGIPFVIELLRREAIEGVAIKINKMGGLFYARQMCDLARNAGLALIGSGLMDAPIGFAASTHLYAGYGIDLPVDLNGPQFIGETYLADPFPMQGQRALVPDTPGLGITIDEDKVAFFAKALADADGTLV</sequence>
<dbReference type="SFLD" id="SFLDS00001">
    <property type="entry name" value="Enolase"/>
    <property type="match status" value="1"/>
</dbReference>
<keyword evidence="3" id="KW-0413">Isomerase</keyword>
<evidence type="ECO:0000313" key="6">
    <source>
        <dbReference type="Proteomes" id="UP001595528"/>
    </source>
</evidence>
<reference evidence="6" key="1">
    <citation type="journal article" date="2019" name="Int. J. Syst. Evol. Microbiol.">
        <title>The Global Catalogue of Microorganisms (GCM) 10K type strain sequencing project: providing services to taxonomists for standard genome sequencing and annotation.</title>
        <authorList>
            <consortium name="The Broad Institute Genomics Platform"/>
            <consortium name="The Broad Institute Genome Sequencing Center for Infectious Disease"/>
            <person name="Wu L."/>
            <person name="Ma J."/>
        </authorList>
    </citation>
    <scope>NUCLEOTIDE SEQUENCE [LARGE SCALE GENOMIC DNA]</scope>
    <source>
        <strain evidence="6">KCTC 42964</strain>
    </source>
</reference>